<accession>C4XHX1</accession>
<keyword evidence="3" id="KW-0479">Metal-binding</keyword>
<comment type="subcellular location">
    <subcellularLocation>
        <location evidence="1">Periplasm</location>
    </subcellularLocation>
</comment>
<dbReference type="KEGG" id="dma:DMR_29980"/>
<dbReference type="RefSeq" id="WP_015861650.1">
    <property type="nucleotide sequence ID" value="NC_012796.1"/>
</dbReference>
<dbReference type="EMBL" id="AP010904">
    <property type="protein sequence ID" value="BAH76489.1"/>
    <property type="molecule type" value="Genomic_DNA"/>
</dbReference>
<evidence type="ECO:0000256" key="2">
    <source>
        <dbReference type="ARBA" id="ARBA00011771"/>
    </source>
</evidence>
<dbReference type="NCBIfam" id="TIGR01409">
    <property type="entry name" value="TAT_signal_seq"/>
    <property type="match status" value="1"/>
</dbReference>
<evidence type="ECO:0000313" key="7">
    <source>
        <dbReference type="Proteomes" id="UP000009071"/>
    </source>
</evidence>
<proteinExistence type="predicted"/>
<feature type="signal peptide" evidence="5">
    <location>
        <begin position="1"/>
        <end position="25"/>
    </location>
</feature>
<dbReference type="PANTHER" id="PTHR43143">
    <property type="entry name" value="METALLOPHOSPHOESTERASE, CALCINEURIN SUPERFAMILY"/>
    <property type="match status" value="1"/>
</dbReference>
<dbReference type="InterPro" id="IPR019546">
    <property type="entry name" value="TAT_signal_bac_arc"/>
</dbReference>
<evidence type="ECO:0008006" key="8">
    <source>
        <dbReference type="Google" id="ProtNLM"/>
    </source>
</evidence>
<dbReference type="eggNOG" id="COG1409">
    <property type="taxonomic scope" value="Bacteria"/>
</dbReference>
<dbReference type="GO" id="GO:0046872">
    <property type="term" value="F:metal ion binding"/>
    <property type="evidence" value="ECO:0007669"/>
    <property type="project" value="UniProtKB-KW"/>
</dbReference>
<dbReference type="PANTHER" id="PTHR43143:SF1">
    <property type="entry name" value="SERINE_THREONINE-PROTEIN PHOSPHATASE CPPED1"/>
    <property type="match status" value="1"/>
</dbReference>
<keyword evidence="5" id="KW-0732">Signal</keyword>
<dbReference type="InterPro" id="IPR006311">
    <property type="entry name" value="TAT_signal"/>
</dbReference>
<dbReference type="InterPro" id="IPR022507">
    <property type="entry name" value="Metallophosphoesterase_RPA4764"/>
</dbReference>
<evidence type="ECO:0000313" key="6">
    <source>
        <dbReference type="EMBL" id="BAH76489.1"/>
    </source>
</evidence>
<dbReference type="HOGENOM" id="CLU_018956_0_0_7"/>
<dbReference type="OrthoDB" id="8132905at2"/>
<evidence type="ECO:0000256" key="4">
    <source>
        <dbReference type="ARBA" id="ARBA00023014"/>
    </source>
</evidence>
<reference evidence="6 7" key="1">
    <citation type="journal article" date="2009" name="Genome Res.">
        <title>Whole genome sequence of Desulfovibrio magneticus strain RS-1 revealed common gene clusters in magnetotactic bacteria.</title>
        <authorList>
            <person name="Nakazawa H."/>
            <person name="Arakaki A."/>
            <person name="Narita-Yamada S."/>
            <person name="Yashiro I."/>
            <person name="Jinno K."/>
            <person name="Aoki N."/>
            <person name="Tsuruyama A."/>
            <person name="Okamura Y."/>
            <person name="Tanikawa S."/>
            <person name="Fujita N."/>
            <person name="Takeyama H."/>
            <person name="Matsunaga T."/>
        </authorList>
    </citation>
    <scope>NUCLEOTIDE SEQUENCE [LARGE SCALE GENOMIC DNA]</scope>
    <source>
        <strain evidence="7">ATCC 700980 / DSM 13731 / RS-1</strain>
    </source>
</reference>
<protein>
    <recommendedName>
        <fullName evidence="8">Calcineurin-like phosphoesterase domain-containing protein</fullName>
    </recommendedName>
</protein>
<dbReference type="Gene3D" id="3.60.21.10">
    <property type="match status" value="1"/>
</dbReference>
<dbReference type="SUPFAM" id="SSF56300">
    <property type="entry name" value="Metallo-dependent phosphatases"/>
    <property type="match status" value="1"/>
</dbReference>
<keyword evidence="4" id="KW-0411">Iron-sulfur</keyword>
<keyword evidence="4" id="KW-0408">Iron</keyword>
<dbReference type="PROSITE" id="PS51318">
    <property type="entry name" value="TAT"/>
    <property type="match status" value="1"/>
</dbReference>
<evidence type="ECO:0000256" key="3">
    <source>
        <dbReference type="ARBA" id="ARBA00022723"/>
    </source>
</evidence>
<name>C4XHX1_SOLM1</name>
<dbReference type="InterPro" id="IPR051918">
    <property type="entry name" value="STPP_CPPED1"/>
</dbReference>
<organism evidence="6 7">
    <name type="scientific">Solidesulfovibrio magneticus (strain ATCC 700980 / DSM 13731 / RS-1)</name>
    <name type="common">Desulfovibrio magneticus</name>
    <dbReference type="NCBI Taxonomy" id="573370"/>
    <lineage>
        <taxon>Bacteria</taxon>
        <taxon>Pseudomonadati</taxon>
        <taxon>Thermodesulfobacteriota</taxon>
        <taxon>Desulfovibrionia</taxon>
        <taxon>Desulfovibrionales</taxon>
        <taxon>Desulfovibrionaceae</taxon>
        <taxon>Solidesulfovibrio</taxon>
    </lineage>
</organism>
<dbReference type="STRING" id="573370.DMR_29980"/>
<evidence type="ECO:0000256" key="1">
    <source>
        <dbReference type="ARBA" id="ARBA00004418"/>
    </source>
</evidence>
<dbReference type="GO" id="GO:0042597">
    <property type="term" value="C:periplasmic space"/>
    <property type="evidence" value="ECO:0007669"/>
    <property type="project" value="UniProtKB-SubCell"/>
</dbReference>
<comment type="subunit">
    <text evidence="2">Heterodimer of a large and a small subunit.</text>
</comment>
<sequence>MALTRRAFLKTGVAGAACIACGAYAMPGPHPAAAATIPWTSLERTVIAVPVPVASPALPPTDIAQFARYGYGVWQYGPGLACQKRLDLMPSGYSGQGVTPEARLVRFFTISDIHLTDKESPAQLICLGLAKHISSAYSPVMLYTTQVFDAAVRTINALDTQDPLDFGLSLGDACNSTLYNELRWYVDILDGKPITPSSGAHAGADAIDYQKPFQSAGLHKSIPWYQAIGNHDHFWLGSAPVDDYLRQACLGDTVLNLGNILADGMDSRGFYMGTIDGSTPHGSVIDSGPVAEFAAPPKVAPDPDRRPLTRKEWMGEFFKTSSKPVGHGFSQANVDADFACYSFEPKSEVPLKVIVLDDTQQNEDFSGREFLWHGSVDQKRWDWLVGELDKGQAEGKLMIIAAHIPIGVEKPGAFMSWWGKAYVSEEALFAKLHSYPNLLLWLAGHRHYNTVTAFPSPDRMRPELGFWQVETASLRDFPQQFRTFDIVRNSDDTVSVVTINAGPQLEDGSLAAVSRGHAIAALQLIMNPAISSNPMLYLPTGSYNGELVVGLSPEMQAKLQTHGTPIPAKTAPATTGA</sequence>
<dbReference type="AlphaFoldDB" id="C4XHX1"/>
<dbReference type="GO" id="GO:0051536">
    <property type="term" value="F:iron-sulfur cluster binding"/>
    <property type="evidence" value="ECO:0007669"/>
    <property type="project" value="UniProtKB-KW"/>
</dbReference>
<keyword evidence="7" id="KW-1185">Reference proteome</keyword>
<feature type="chain" id="PRO_5002945718" description="Calcineurin-like phosphoesterase domain-containing protein" evidence="5">
    <location>
        <begin position="26"/>
        <end position="577"/>
    </location>
</feature>
<dbReference type="NCBIfam" id="TIGR03768">
    <property type="entry name" value="RPA4764"/>
    <property type="match status" value="1"/>
</dbReference>
<dbReference type="InterPro" id="IPR029052">
    <property type="entry name" value="Metallo-depent_PP-like"/>
</dbReference>
<dbReference type="Proteomes" id="UP000009071">
    <property type="component" value="Chromosome"/>
</dbReference>
<evidence type="ECO:0000256" key="5">
    <source>
        <dbReference type="SAM" id="SignalP"/>
    </source>
</evidence>
<gene>
    <name evidence="6" type="ordered locus">DMR_29980</name>
</gene>